<accession>A0ACC0C2M1</accession>
<comment type="caution">
    <text evidence="1">The sequence shown here is derived from an EMBL/GenBank/DDBJ whole genome shotgun (WGS) entry which is preliminary data.</text>
</comment>
<sequence>MRRSNASTLSRRNNRRNGTKMDPVKFQFRSTRPGIKTLYKRYTKSNLIFYTSIVLFTAFLFYFFMFPYRSNRYFVHKKYGIVIDGGSTGTRIHVFEYLVKDGILEYSFGKDGLASMKVNPGLSAFEDEPDKAGEAIKELLEFGKKRVPRECWGNTEIRLMATAGLRMLKREAQDKILDACRKVLRRSGFKFQDNWASVISGSDEGVYAWVVANYALGTLGSDPLQTTGIIELGGASAQVTFVSDEHLPPEFAQTIRFGNYTYNLYSHSLLQFGQNVAFELLRESLATRGRQLATDSLQSGKLIDPCTPRGYAHDTVSEKNSPAYMAEKDRYLSSLHPSGNFTECRSASLNLLQKDKERCSYQICDIGANFIPKLQGRFLATENFFHTSKFFGLGPRVFLSDLITAGQQFCEEDWLNLKRKYSSLDDEELLRYCFSSAYIVALLHDSLGIALEDERIGYANQVQNIPLDWALGAFILQSREALDTETSHAIAPTILGDTCTLLLLVGIMLVFIFTAMYFTRCQKAQLKTIYDLEKGKYIVTRVSRYS</sequence>
<gene>
    <name evidence="1" type="ORF">M9H77_09981</name>
</gene>
<name>A0ACC0C2M1_CATRO</name>
<keyword evidence="2" id="KW-1185">Reference proteome</keyword>
<evidence type="ECO:0000313" key="2">
    <source>
        <dbReference type="Proteomes" id="UP001060085"/>
    </source>
</evidence>
<evidence type="ECO:0000313" key="1">
    <source>
        <dbReference type="EMBL" id="KAI5679031.1"/>
    </source>
</evidence>
<organism evidence="1 2">
    <name type="scientific">Catharanthus roseus</name>
    <name type="common">Madagascar periwinkle</name>
    <name type="synonym">Vinca rosea</name>
    <dbReference type="NCBI Taxonomy" id="4058"/>
    <lineage>
        <taxon>Eukaryota</taxon>
        <taxon>Viridiplantae</taxon>
        <taxon>Streptophyta</taxon>
        <taxon>Embryophyta</taxon>
        <taxon>Tracheophyta</taxon>
        <taxon>Spermatophyta</taxon>
        <taxon>Magnoliopsida</taxon>
        <taxon>eudicotyledons</taxon>
        <taxon>Gunneridae</taxon>
        <taxon>Pentapetalae</taxon>
        <taxon>asterids</taxon>
        <taxon>lamiids</taxon>
        <taxon>Gentianales</taxon>
        <taxon>Apocynaceae</taxon>
        <taxon>Rauvolfioideae</taxon>
        <taxon>Vinceae</taxon>
        <taxon>Catharanthinae</taxon>
        <taxon>Catharanthus</taxon>
    </lineage>
</organism>
<reference evidence="2" key="1">
    <citation type="journal article" date="2023" name="Nat. Plants">
        <title>Single-cell RNA sequencing provides a high-resolution roadmap for understanding the multicellular compartmentation of specialized metabolism.</title>
        <authorList>
            <person name="Sun S."/>
            <person name="Shen X."/>
            <person name="Li Y."/>
            <person name="Li Y."/>
            <person name="Wang S."/>
            <person name="Li R."/>
            <person name="Zhang H."/>
            <person name="Shen G."/>
            <person name="Guo B."/>
            <person name="Wei J."/>
            <person name="Xu J."/>
            <person name="St-Pierre B."/>
            <person name="Chen S."/>
            <person name="Sun C."/>
        </authorList>
    </citation>
    <scope>NUCLEOTIDE SEQUENCE [LARGE SCALE GENOMIC DNA]</scope>
</reference>
<proteinExistence type="predicted"/>
<protein>
    <submittedName>
        <fullName evidence="1">Uncharacterized protein</fullName>
    </submittedName>
</protein>
<dbReference type="EMBL" id="CM044702">
    <property type="protein sequence ID" value="KAI5679031.1"/>
    <property type="molecule type" value="Genomic_DNA"/>
</dbReference>
<dbReference type="Proteomes" id="UP001060085">
    <property type="component" value="Linkage Group LG02"/>
</dbReference>